<keyword evidence="3" id="KW-0597">Phosphoprotein</keyword>
<dbReference type="InterPro" id="IPR036116">
    <property type="entry name" value="FN3_sf"/>
</dbReference>
<dbReference type="GO" id="GO:0035097">
    <property type="term" value="C:histone methyltransferase complex"/>
    <property type="evidence" value="ECO:0007669"/>
    <property type="project" value="TreeGrafter"/>
</dbReference>
<dbReference type="Gene3D" id="6.10.250.2590">
    <property type="match status" value="1"/>
</dbReference>
<keyword evidence="4" id="KW-0677">Repeat</keyword>
<dbReference type="EMBL" id="JAVRJZ010000021">
    <property type="protein sequence ID" value="KAK2705199.1"/>
    <property type="molecule type" value="Genomic_DNA"/>
</dbReference>
<accession>A0AA88H7Q9</accession>
<organism evidence="11 12">
    <name type="scientific">Artemia franciscana</name>
    <name type="common">Brine shrimp</name>
    <name type="synonym">Artemia sanfranciscana</name>
    <dbReference type="NCBI Taxonomy" id="6661"/>
    <lineage>
        <taxon>Eukaryota</taxon>
        <taxon>Metazoa</taxon>
        <taxon>Ecdysozoa</taxon>
        <taxon>Arthropoda</taxon>
        <taxon>Crustacea</taxon>
        <taxon>Branchiopoda</taxon>
        <taxon>Anostraca</taxon>
        <taxon>Artemiidae</taxon>
        <taxon>Artemia</taxon>
    </lineage>
</organism>
<dbReference type="Pfam" id="PF13854">
    <property type="entry name" value="Kelch_HCF"/>
    <property type="match status" value="1"/>
</dbReference>
<feature type="compositionally biased region" description="Polar residues" evidence="9">
    <location>
        <begin position="1366"/>
        <end position="1376"/>
    </location>
</feature>
<evidence type="ECO:0000256" key="5">
    <source>
        <dbReference type="ARBA" id="ARBA00022813"/>
    </source>
</evidence>
<evidence type="ECO:0000313" key="11">
    <source>
        <dbReference type="EMBL" id="KAK2705199.1"/>
    </source>
</evidence>
<keyword evidence="2" id="KW-0880">Kelch repeat</keyword>
<evidence type="ECO:0000256" key="2">
    <source>
        <dbReference type="ARBA" id="ARBA00022441"/>
    </source>
</evidence>
<keyword evidence="7" id="KW-0131">Cell cycle</keyword>
<comment type="subcellular location">
    <subcellularLocation>
        <location evidence="1">Nucleus</location>
    </subcellularLocation>
</comment>
<evidence type="ECO:0000256" key="9">
    <source>
        <dbReference type="SAM" id="MobiDB-lite"/>
    </source>
</evidence>
<evidence type="ECO:0000256" key="6">
    <source>
        <dbReference type="ARBA" id="ARBA00023242"/>
    </source>
</evidence>
<protein>
    <recommendedName>
        <fullName evidence="10">Fibronectin type-III domain-containing protein</fullName>
    </recommendedName>
</protein>
<feature type="region of interest" description="Disordered" evidence="9">
    <location>
        <begin position="827"/>
        <end position="894"/>
    </location>
</feature>
<dbReference type="Gene3D" id="2.120.10.80">
    <property type="entry name" value="Kelch-type beta propeller"/>
    <property type="match status" value="2"/>
</dbReference>
<dbReference type="GO" id="GO:0006338">
    <property type="term" value="P:chromatin remodeling"/>
    <property type="evidence" value="ECO:0007669"/>
    <property type="project" value="TreeGrafter"/>
</dbReference>
<dbReference type="InterPro" id="IPR043536">
    <property type="entry name" value="HCF1/2"/>
</dbReference>
<reference evidence="11" key="1">
    <citation type="submission" date="2023-07" db="EMBL/GenBank/DDBJ databases">
        <title>Chromosome-level genome assembly of Artemia franciscana.</title>
        <authorList>
            <person name="Jo E."/>
        </authorList>
    </citation>
    <scope>NUCLEOTIDE SEQUENCE</scope>
    <source>
        <tissue evidence="11">Whole body</tissue>
    </source>
</reference>
<dbReference type="GO" id="GO:0003713">
    <property type="term" value="F:transcription coactivator activity"/>
    <property type="evidence" value="ECO:0007669"/>
    <property type="project" value="TreeGrafter"/>
</dbReference>
<dbReference type="Gene3D" id="2.60.40.10">
    <property type="entry name" value="Immunoglobulins"/>
    <property type="match status" value="2"/>
</dbReference>
<evidence type="ECO:0000313" key="12">
    <source>
        <dbReference type="Proteomes" id="UP001187531"/>
    </source>
</evidence>
<feature type="coiled-coil region" evidence="8">
    <location>
        <begin position="1000"/>
        <end position="1027"/>
    </location>
</feature>
<dbReference type="PANTHER" id="PTHR46003:SF1">
    <property type="entry name" value="HOST CELL FACTOR"/>
    <property type="match status" value="1"/>
</dbReference>
<dbReference type="InterPro" id="IPR015915">
    <property type="entry name" value="Kelch-typ_b-propeller"/>
</dbReference>
<feature type="domain" description="Fibronectin type-III" evidence="10">
    <location>
        <begin position="1165"/>
        <end position="1255"/>
    </location>
</feature>
<keyword evidence="8" id="KW-0175">Coiled coil</keyword>
<dbReference type="SUPFAM" id="SSF49265">
    <property type="entry name" value="Fibronectin type III"/>
    <property type="match status" value="2"/>
</dbReference>
<dbReference type="InterPro" id="IPR013783">
    <property type="entry name" value="Ig-like_fold"/>
</dbReference>
<dbReference type="FunFam" id="2.120.10.80:FF:000015">
    <property type="entry name" value="host cell factor 1 isoform X1"/>
    <property type="match status" value="1"/>
</dbReference>
<keyword evidence="6" id="KW-0539">Nucleus</keyword>
<evidence type="ECO:0000256" key="4">
    <source>
        <dbReference type="ARBA" id="ARBA00022737"/>
    </source>
</evidence>
<dbReference type="Proteomes" id="UP001187531">
    <property type="component" value="Unassembled WGS sequence"/>
</dbReference>
<dbReference type="PANTHER" id="PTHR46003">
    <property type="entry name" value="HOST CELL FACTOR"/>
    <property type="match status" value="1"/>
</dbReference>
<evidence type="ECO:0000259" key="10">
    <source>
        <dbReference type="PROSITE" id="PS50853"/>
    </source>
</evidence>
<evidence type="ECO:0000256" key="8">
    <source>
        <dbReference type="SAM" id="Coils"/>
    </source>
</evidence>
<dbReference type="FunFam" id="2.120.10.80:FF:000008">
    <property type="entry name" value="host cell factor 1 isoform X1"/>
    <property type="match status" value="1"/>
</dbReference>
<name>A0AA88H7Q9_ARTSF</name>
<dbReference type="CDD" id="cd00063">
    <property type="entry name" value="FN3"/>
    <property type="match status" value="2"/>
</dbReference>
<evidence type="ECO:0000256" key="3">
    <source>
        <dbReference type="ARBA" id="ARBA00022553"/>
    </source>
</evidence>
<feature type="region of interest" description="Disordered" evidence="9">
    <location>
        <begin position="1365"/>
        <end position="1407"/>
    </location>
</feature>
<sequence length="1407" mass="150269">MAASIVSWRKITNAGGPCPKPRHGHRAVAIKELMVVFGGGNEGIVDELHVYNTGTNQWFEPPVKGDIPPGCAAYGFVVEGTRILVFGGMVEYGKYSNELYELQANRWEWRRLRPRPPELHPPPCSRLGHSFTLVGDKVYLFGGLANDSEDPKLNIPRYLNDLYVLELNHPSGREVWEMPDTYGEPPSPRESHSAVAYEVEGKPKKLIIYGGMSGSRLGDLFILDVDSLTWTKPELMGIPPLPRSLHSATVIHSKMYVFGGWVPLIAEDAQISAHEKEWKCTNSLASLNLETMTWERLALDTSEENTPRARAGHSAVGAQSRIYIWSGRDGYRKAWNNQVCCKDLWFLETEKPASPGRVQLVRASTNALEVSWGGVPNAEGYILQVQKYEVQPAAQTAAAAAISGPVTAEPSPPLAPKPIASPQIPVSPRMGMMTRPAAPMPVRAAASPSQVLRIRTPVNAVSTQAVQVIGSTSGPVVRLISPNAVQTGVGRVASQTPVRPGVATQGIVRTQTPGTPVRITTPGGTIVRPGTPQALQAKQIIVQNTGPRIQASPTGGHIIRMVKTGQPMAAQQRPGIPRVVNPGQQGVTRMLRPTGTVIQGQGGAKQIIVQQPPGGQPRVATPIRPGMRPQTSIQGQGTRQAIVMSRAQGSQGHIVVVTNPQGMKVATPGSVTTQSGMRMIVVSSAPTATSGAQGGTRVAITRPAGAQYVVRQPGGQLVSLAPGSTISQQGKPVAVQVSGSAGNRVIVGQPKSQLGGQQRVVVMQQGQQGTSMALQQPSTSIGLLDGPATTDAALAALAAEAGLLVDNGEGQDESLQLLGDFGDEADAVYGEDDRNPLRLVGGAKSPSFSDMEDDEPLRLKGGQDNTDNDQNVSQEGGEQQERQENQEMDGEEEALDTTGMVLAVDPETGLIVLPDGTMAQVSGHVEGAEGEYHEQQGQEKVVGEMEAGEGALIPEEEHGDEDSFVPVESETGEEEAPPVEDRTVSEGFAAEESQTGEKDVLAEETGADELLEEKRELESQLHLIESIDSTAQPKTLPEIIKKEENEPMEAAVPADQQEEEGGIEMVEPDTGGTTIAHGVTMGAEFINTDLVKNEAIKNERGIVQETPQTEEGDALSTLASAAISSGEMVKKEEELGLSTTNGLQGFQLDETPIRLQLKSPEPLRPPTPEPIVRDPNWQDVGVFRSTSAFVQQFFIPLEGSAGLEGELDPDVDPQQLGMMKMLLKPGTAYKFRVAAYNSLGRGPWSEVSAFKTCLPGFPGAPSAIKISKSGDGAHLSWEPPQGASGDIIEYSVYLAVKGHGAQTGSAGSSQLAFVRVYCGPSSQCIVPNTSLSAAHIDTTTKPAVIFRIAARNEKGYGPATQVRWLQDSSNTPSSPMKSMKRPGMDPGQSRMSGYPPQMKRFRSEDPF</sequence>
<evidence type="ECO:0000256" key="7">
    <source>
        <dbReference type="ARBA" id="ARBA00023306"/>
    </source>
</evidence>
<feature type="compositionally biased region" description="Polar residues" evidence="9">
    <location>
        <begin position="863"/>
        <end position="873"/>
    </location>
</feature>
<dbReference type="SMART" id="SM00060">
    <property type="entry name" value="FN3"/>
    <property type="match status" value="2"/>
</dbReference>
<dbReference type="InterPro" id="IPR003961">
    <property type="entry name" value="FN3_dom"/>
</dbReference>
<proteinExistence type="predicted"/>
<keyword evidence="5" id="KW-0068">Autocatalytic cleavage</keyword>
<dbReference type="SUPFAM" id="SSF117281">
    <property type="entry name" value="Kelch motif"/>
    <property type="match status" value="1"/>
</dbReference>
<keyword evidence="12" id="KW-1185">Reference proteome</keyword>
<dbReference type="PROSITE" id="PS50853">
    <property type="entry name" value="FN3"/>
    <property type="match status" value="1"/>
</dbReference>
<comment type="caution">
    <text evidence="11">The sequence shown here is derived from an EMBL/GenBank/DDBJ whole genome shotgun (WGS) entry which is preliminary data.</text>
</comment>
<dbReference type="InterPro" id="IPR059124">
    <property type="entry name" value="Kelch_HCF"/>
</dbReference>
<evidence type="ECO:0000256" key="1">
    <source>
        <dbReference type="ARBA" id="ARBA00004123"/>
    </source>
</evidence>
<gene>
    <name evidence="11" type="ORF">QYM36_017300</name>
</gene>
<feature type="region of interest" description="Disordered" evidence="9">
    <location>
        <begin position="954"/>
        <end position="998"/>
    </location>
</feature>